<keyword evidence="3" id="KW-1185">Reference proteome</keyword>
<gene>
    <name evidence="2" type="ORF">AFM12_13900</name>
</gene>
<dbReference type="Proteomes" id="UP000050454">
    <property type="component" value="Unassembled WGS sequence"/>
</dbReference>
<dbReference type="STRING" id="1605367.AFM12_13900"/>
<dbReference type="EMBL" id="LGTQ01000010">
    <property type="protein sequence ID" value="KPM47588.1"/>
    <property type="molecule type" value="Genomic_DNA"/>
</dbReference>
<feature type="signal peptide" evidence="1">
    <location>
        <begin position="1"/>
        <end position="18"/>
    </location>
</feature>
<evidence type="ECO:0000313" key="2">
    <source>
        <dbReference type="EMBL" id="KPM47588.1"/>
    </source>
</evidence>
<dbReference type="PROSITE" id="PS51257">
    <property type="entry name" value="PROKAR_LIPOPROTEIN"/>
    <property type="match status" value="1"/>
</dbReference>
<dbReference type="OrthoDB" id="1488726at2"/>
<sequence>MNKSAVFLLLLLFSVLLACSDARLRPADRLYDPELGVTFTRNISELFDDWASKSTIKTINSYADMPLVGPYGSRLYVSPRDLISERGGSVSYPFEIEFLEVLTPREMILHRAPTMAGDRLLFSGGEFFLNISKNGEELKLAEVSNLRLEAVSLVSGDQFNYFQGQRGLDGMIDWQEGPEMRRIGFPCEGQIQSSQDCWETDAATLQQMKERQDSLENFRNEYLILPTELGWINIDHYGSFEGDKVQISVQVKSGIPEAFFVFLYIPSTNSLMDVPFGKKFPLPVGLEVEIVAFGLTVEDRIFTGNKRMKVENEGQIEIEVSNTTKEDWLAYLDTIKPS</sequence>
<feature type="chain" id="PRO_5006026299" description="Lipoprotein" evidence="1">
    <location>
        <begin position="19"/>
        <end position="338"/>
    </location>
</feature>
<proteinExistence type="predicted"/>
<comment type="caution">
    <text evidence="2">The sequence shown here is derived from an EMBL/GenBank/DDBJ whole genome shotgun (WGS) entry which is preliminary data.</text>
</comment>
<evidence type="ECO:0008006" key="4">
    <source>
        <dbReference type="Google" id="ProtNLM"/>
    </source>
</evidence>
<organism evidence="2 3">
    <name type="scientific">Jiulongibacter sediminis</name>
    <dbReference type="NCBI Taxonomy" id="1605367"/>
    <lineage>
        <taxon>Bacteria</taxon>
        <taxon>Pseudomonadati</taxon>
        <taxon>Bacteroidota</taxon>
        <taxon>Cytophagia</taxon>
        <taxon>Cytophagales</taxon>
        <taxon>Leadbetterellaceae</taxon>
        <taxon>Jiulongibacter</taxon>
    </lineage>
</organism>
<reference evidence="2 3" key="1">
    <citation type="submission" date="2015-07" db="EMBL/GenBank/DDBJ databases">
        <title>The draft genome sequence of Leadbetterella sp. JN14-9.</title>
        <authorList>
            <person name="Liu Y."/>
            <person name="Du J."/>
            <person name="Shao Z."/>
        </authorList>
    </citation>
    <scope>NUCLEOTIDE SEQUENCE [LARGE SCALE GENOMIC DNA]</scope>
    <source>
        <strain evidence="2 3">JN14-9</strain>
    </source>
</reference>
<dbReference type="RefSeq" id="WP_055149264.1">
    <property type="nucleotide sequence ID" value="NZ_JXSZ01000010.1"/>
</dbReference>
<evidence type="ECO:0000313" key="3">
    <source>
        <dbReference type="Proteomes" id="UP000050454"/>
    </source>
</evidence>
<evidence type="ECO:0000256" key="1">
    <source>
        <dbReference type="SAM" id="SignalP"/>
    </source>
</evidence>
<dbReference type="AlphaFoldDB" id="A0A0N8H9K0"/>
<accession>A0A0N8H9K0</accession>
<keyword evidence="1" id="KW-0732">Signal</keyword>
<protein>
    <recommendedName>
        <fullName evidence="4">Lipoprotein</fullName>
    </recommendedName>
</protein>
<name>A0A0N8H9K0_9BACT</name>